<dbReference type="InterPro" id="IPR008274">
    <property type="entry name" value="AldOxase/xan_DH_MoCoBD1"/>
</dbReference>
<dbReference type="Gene3D" id="3.90.1170.50">
    <property type="entry name" value="Aldehyde oxidase/xanthine dehydrogenase, a/b hammerhead"/>
    <property type="match status" value="1"/>
</dbReference>
<feature type="domain" description="Aldehyde oxidase/xanthine dehydrogenase a/b hammerhead" evidence="3">
    <location>
        <begin position="23"/>
        <end position="137"/>
    </location>
</feature>
<dbReference type="AlphaFoldDB" id="A0A4R5EJY3"/>
<dbReference type="InterPro" id="IPR037165">
    <property type="entry name" value="AldOxase/xan_DH_Mopterin-bd_sf"/>
</dbReference>
<dbReference type="InterPro" id="IPR016208">
    <property type="entry name" value="Ald_Oxase/xanthine_DH-like"/>
</dbReference>
<accession>A0A4R5EJY3</accession>
<dbReference type="InterPro" id="IPR046867">
    <property type="entry name" value="AldOxase/xan_DH_MoCoBD2"/>
</dbReference>
<evidence type="ECO:0000256" key="2">
    <source>
        <dbReference type="ARBA" id="ARBA00023002"/>
    </source>
</evidence>
<dbReference type="SUPFAM" id="SSF56003">
    <property type="entry name" value="Molybdenum cofactor-binding domain"/>
    <property type="match status" value="1"/>
</dbReference>
<dbReference type="InterPro" id="IPR036856">
    <property type="entry name" value="Ald_Oxase/Xan_DH_a/b_sf"/>
</dbReference>
<dbReference type="Pfam" id="PF20256">
    <property type="entry name" value="MoCoBD_2"/>
    <property type="match status" value="1"/>
</dbReference>
<sequence length="796" mass="84361">MTAAPFTQIGRALPRKEDARFLTGAGRYLDDIAPKGTLTASFVRAPHAHARILAINAEAARALPGVVGVFTGKDLALWTTNLRLAPPIEGLHPVEMTTLPIDKVRFHGDPVAVVVARDRYLAEDAAELVDVTYEVLPAITSAAAALAEGAALVDDALPDNLVSHQSFSAGNPLARQTEAARVVETQFDLHRHTHAPMETRGCLADWDRGREHLIMHIGTQAPHPMRSALASRLGLSENQVTVISPDIGGAFGQKIALYREELTVAALARHLARPVHWREDRLENLTAASHARETRCVTRAAVRADGRILGLELKLTEDFGAYCFYPANYMARVIAMILTGPYKIADYAFDVKVVLTNKCGNGPMRAPMAITSWVMEGTIDAVAHALRLDPLDVRRVNALGPADLPYRMATGELLEDITPLETLEAVVAAVGVPEFRARQKAALAEGRLLGLGFCSVVESTTYGSGFYKAAGIPGSGHEAAWVRIEPSGAVNASVGLMGSGQGYESPLAQAVAEGLGVMAEDVNVHMGNTDVAPYGMGSRGGRGATAGGGTLFLCAQKARDKVLAIAAGMLQINDTEGLRLFEGRVELMRGGAWEPTGLTLADVAKCAYLDPTNLPEGVDPGLDASLTYDPPPMTYSNATHACEIEIDRATGALRFDRYLVAEDCGTVLNPIVVQGQQQGAVAMGLSGALYEEVIYDATGQNLTATLADYTIASAVEMPNIELIAMHTPNRRTPAGIKGMAEGGIMGAIGVIAGAVNDALVPLGVSAQAMPFTPPRLRALIRSAGSGAPDIPRKERP</sequence>
<dbReference type="SMART" id="SM01008">
    <property type="entry name" value="Ald_Xan_dh_C"/>
    <property type="match status" value="1"/>
</dbReference>
<dbReference type="RefSeq" id="WP_132831097.1">
    <property type="nucleotide sequence ID" value="NZ_SMFP01000016.1"/>
</dbReference>
<comment type="caution">
    <text evidence="4">The sequence shown here is derived from an EMBL/GenBank/DDBJ whole genome shotgun (WGS) entry which is preliminary data.</text>
</comment>
<dbReference type="EMBL" id="SMFP01000016">
    <property type="protein sequence ID" value="TDE34945.1"/>
    <property type="molecule type" value="Genomic_DNA"/>
</dbReference>
<dbReference type="GO" id="GO:0005506">
    <property type="term" value="F:iron ion binding"/>
    <property type="evidence" value="ECO:0007669"/>
    <property type="project" value="InterPro"/>
</dbReference>
<name>A0A4R5EJY3_9RHOB</name>
<keyword evidence="1" id="KW-0500">Molybdenum</keyword>
<evidence type="ECO:0000259" key="3">
    <source>
        <dbReference type="SMART" id="SM01008"/>
    </source>
</evidence>
<dbReference type="PANTHER" id="PTHR11908:SF132">
    <property type="entry name" value="ALDEHYDE OXIDASE 1-RELATED"/>
    <property type="match status" value="1"/>
</dbReference>
<dbReference type="Proteomes" id="UP000294662">
    <property type="component" value="Unassembled WGS sequence"/>
</dbReference>
<reference evidence="4 5" key="1">
    <citation type="submission" date="2019-03" db="EMBL/GenBank/DDBJ databases">
        <authorList>
            <person name="Zhang S."/>
        </authorList>
    </citation>
    <scope>NUCLEOTIDE SEQUENCE [LARGE SCALE GENOMIC DNA]</scope>
    <source>
        <strain evidence="4 5">S4J41</strain>
    </source>
</reference>
<gene>
    <name evidence="4" type="ORF">E1B25_18645</name>
</gene>
<dbReference type="OrthoDB" id="9758509at2"/>
<organism evidence="4 5">
    <name type="scientific">Antarcticimicrobium sediminis</name>
    <dbReference type="NCBI Taxonomy" id="2546227"/>
    <lineage>
        <taxon>Bacteria</taxon>
        <taxon>Pseudomonadati</taxon>
        <taxon>Pseudomonadota</taxon>
        <taxon>Alphaproteobacteria</taxon>
        <taxon>Rhodobacterales</taxon>
        <taxon>Paracoccaceae</taxon>
        <taxon>Antarcticimicrobium</taxon>
    </lineage>
</organism>
<dbReference type="InterPro" id="IPR000674">
    <property type="entry name" value="Ald_Oxase/Xan_DH_a/b"/>
</dbReference>
<dbReference type="SUPFAM" id="SSF54665">
    <property type="entry name" value="CO dehydrogenase molybdoprotein N-domain-like"/>
    <property type="match status" value="1"/>
</dbReference>
<dbReference type="Pfam" id="PF01315">
    <property type="entry name" value="Ald_Xan_dh_C"/>
    <property type="match status" value="1"/>
</dbReference>
<keyword evidence="2" id="KW-0560">Oxidoreductase</keyword>
<dbReference type="Pfam" id="PF02738">
    <property type="entry name" value="MoCoBD_1"/>
    <property type="match status" value="1"/>
</dbReference>
<protein>
    <submittedName>
        <fullName evidence="4">Xanthine dehydrogenase family protein molybdopterin-binding subunit</fullName>
    </submittedName>
</protein>
<evidence type="ECO:0000256" key="1">
    <source>
        <dbReference type="ARBA" id="ARBA00022505"/>
    </source>
</evidence>
<keyword evidence="5" id="KW-1185">Reference proteome</keyword>
<dbReference type="PANTHER" id="PTHR11908">
    <property type="entry name" value="XANTHINE DEHYDROGENASE"/>
    <property type="match status" value="1"/>
</dbReference>
<evidence type="ECO:0000313" key="5">
    <source>
        <dbReference type="Proteomes" id="UP000294662"/>
    </source>
</evidence>
<dbReference type="GO" id="GO:0016491">
    <property type="term" value="F:oxidoreductase activity"/>
    <property type="evidence" value="ECO:0007669"/>
    <property type="project" value="UniProtKB-KW"/>
</dbReference>
<evidence type="ECO:0000313" key="4">
    <source>
        <dbReference type="EMBL" id="TDE34945.1"/>
    </source>
</evidence>
<dbReference type="Gene3D" id="3.30.365.10">
    <property type="entry name" value="Aldehyde oxidase/xanthine dehydrogenase, molybdopterin binding domain"/>
    <property type="match status" value="4"/>
</dbReference>
<proteinExistence type="predicted"/>